<dbReference type="STRING" id="282683.SAMN04488105_1108"/>
<dbReference type="SUPFAM" id="SSF52788">
    <property type="entry name" value="Phosphotyrosine protein phosphatases I"/>
    <property type="match status" value="1"/>
</dbReference>
<dbReference type="GO" id="GO:0003700">
    <property type="term" value="F:DNA-binding transcription factor activity"/>
    <property type="evidence" value="ECO:0007669"/>
    <property type="project" value="InterPro"/>
</dbReference>
<dbReference type="SMART" id="SM00418">
    <property type="entry name" value="HTH_ARSR"/>
    <property type="match status" value="1"/>
</dbReference>
<dbReference type="CDD" id="cd00090">
    <property type="entry name" value="HTH_ARSR"/>
    <property type="match status" value="1"/>
</dbReference>
<evidence type="ECO:0000259" key="3">
    <source>
        <dbReference type="SMART" id="SM00418"/>
    </source>
</evidence>
<dbReference type="OrthoDB" id="9797716at2"/>
<dbReference type="InterPro" id="IPR036196">
    <property type="entry name" value="Ptyr_pPase_sf"/>
</dbReference>
<dbReference type="InterPro" id="IPR036390">
    <property type="entry name" value="WH_DNA-bd_sf"/>
</dbReference>
<dbReference type="GO" id="GO:0003677">
    <property type="term" value="F:DNA binding"/>
    <property type="evidence" value="ECO:0007669"/>
    <property type="project" value="UniProtKB-KW"/>
</dbReference>
<feature type="region of interest" description="Disordered" evidence="1">
    <location>
        <begin position="252"/>
        <end position="281"/>
    </location>
</feature>
<dbReference type="Gene3D" id="3.40.50.2300">
    <property type="match status" value="1"/>
</dbReference>
<name>A0A1G7H2J5_9RHOB</name>
<organism evidence="4 5">
    <name type="scientific">Salipiger thiooxidans</name>
    <dbReference type="NCBI Taxonomy" id="282683"/>
    <lineage>
        <taxon>Bacteria</taxon>
        <taxon>Pseudomonadati</taxon>
        <taxon>Pseudomonadota</taxon>
        <taxon>Alphaproteobacteria</taxon>
        <taxon>Rhodobacterales</taxon>
        <taxon>Roseobacteraceae</taxon>
        <taxon>Salipiger</taxon>
    </lineage>
</organism>
<keyword evidence="4" id="KW-0238">DNA-binding</keyword>
<proteinExistence type="predicted"/>
<keyword evidence="5" id="KW-1185">Reference proteome</keyword>
<dbReference type="SUPFAM" id="SSF46785">
    <property type="entry name" value="Winged helix' DNA-binding domain"/>
    <property type="match status" value="1"/>
</dbReference>
<feature type="compositionally biased region" description="Low complexity" evidence="1">
    <location>
        <begin position="269"/>
        <end position="281"/>
    </location>
</feature>
<dbReference type="Pfam" id="PF01451">
    <property type="entry name" value="LMWPc"/>
    <property type="match status" value="1"/>
</dbReference>
<dbReference type="Pfam" id="PF12840">
    <property type="entry name" value="HTH_20"/>
    <property type="match status" value="1"/>
</dbReference>
<dbReference type="RefSeq" id="WP_089960880.1">
    <property type="nucleotide sequence ID" value="NZ_FNAV01000010.1"/>
</dbReference>
<feature type="domain" description="HTH arsR-type" evidence="3">
    <location>
        <begin position="7"/>
        <end position="88"/>
    </location>
</feature>
<dbReference type="InterPro" id="IPR001845">
    <property type="entry name" value="HTH_ArsR_DNA-bd_dom"/>
</dbReference>
<gene>
    <name evidence="4" type="ORF">SAMN04488105_1108</name>
</gene>
<evidence type="ECO:0000313" key="4">
    <source>
        <dbReference type="EMBL" id="SDE94561.1"/>
    </source>
</evidence>
<sequence length="281" mass="29166">MDEPHRTRLSLLGHPLRAGVLRMLVRRLPKAVAAGEITEWLGVPPSTLSAHLAALTGAGLLVLERDGSVRRYRAAPEPLGEALGWARADLCLGRAGAAQAPLLAPVTMAFLCDDNAALSLIAEAVARHRLPGWVHVTSGGVTPAARADRLALEMLSARGLPLPVAAPHLLAGGAGIVVALCPGAAAALEDGPVRAYWPLHPPPEAGRLIPKAMVLHDAFRALDARLAALRRILRSDLPRGAVQAALDDLSSGLPAGDRAFASLPEPRQRSASPAPQASAAS</sequence>
<accession>A0A1G7H2J5</accession>
<dbReference type="InterPro" id="IPR036388">
    <property type="entry name" value="WH-like_DNA-bd_sf"/>
</dbReference>
<protein>
    <submittedName>
        <fullName evidence="4">DNA-binding transcriptional regulator, ArsR family</fullName>
    </submittedName>
</protein>
<dbReference type="InterPro" id="IPR011991">
    <property type="entry name" value="ArsR-like_HTH"/>
</dbReference>
<dbReference type="Proteomes" id="UP000198994">
    <property type="component" value="Unassembled WGS sequence"/>
</dbReference>
<dbReference type="AlphaFoldDB" id="A0A1G7H2J5"/>
<evidence type="ECO:0000259" key="2">
    <source>
        <dbReference type="SMART" id="SM00226"/>
    </source>
</evidence>
<feature type="domain" description="Phosphotyrosine protein phosphatase I" evidence="2">
    <location>
        <begin position="106"/>
        <end position="232"/>
    </location>
</feature>
<dbReference type="SMART" id="SM00226">
    <property type="entry name" value="LMWPc"/>
    <property type="match status" value="1"/>
</dbReference>
<reference evidence="5" key="1">
    <citation type="submission" date="2016-10" db="EMBL/GenBank/DDBJ databases">
        <authorList>
            <person name="Varghese N."/>
            <person name="Submissions S."/>
        </authorList>
    </citation>
    <scope>NUCLEOTIDE SEQUENCE [LARGE SCALE GENOMIC DNA]</scope>
    <source>
        <strain evidence="5">DSM 10146</strain>
    </source>
</reference>
<dbReference type="InterPro" id="IPR023485">
    <property type="entry name" value="Ptyr_pPase"/>
</dbReference>
<evidence type="ECO:0000256" key="1">
    <source>
        <dbReference type="SAM" id="MobiDB-lite"/>
    </source>
</evidence>
<dbReference type="EMBL" id="FNAV01000010">
    <property type="protein sequence ID" value="SDE94561.1"/>
    <property type="molecule type" value="Genomic_DNA"/>
</dbReference>
<evidence type="ECO:0000313" key="5">
    <source>
        <dbReference type="Proteomes" id="UP000198994"/>
    </source>
</evidence>
<dbReference type="Gene3D" id="1.10.10.10">
    <property type="entry name" value="Winged helix-like DNA-binding domain superfamily/Winged helix DNA-binding domain"/>
    <property type="match status" value="1"/>
</dbReference>